<dbReference type="InterPro" id="IPR022435">
    <property type="entry name" value="Surface-anchored_actinobac"/>
</dbReference>
<proteinExistence type="predicted"/>
<accession>A0A2W2EA63</accession>
<name>A0A2W2EA63_9ACTN</name>
<dbReference type="EMBL" id="POUB01000021">
    <property type="protein sequence ID" value="PZG01754.1"/>
    <property type="molecule type" value="Genomic_DNA"/>
</dbReference>
<evidence type="ECO:0000256" key="1">
    <source>
        <dbReference type="SAM" id="SignalP"/>
    </source>
</evidence>
<dbReference type="NCBIfam" id="NF038134">
    <property type="entry name" value="choice_anch_M"/>
    <property type="match status" value="1"/>
</dbReference>
<evidence type="ECO:0008006" key="4">
    <source>
        <dbReference type="Google" id="ProtNLM"/>
    </source>
</evidence>
<dbReference type="AlphaFoldDB" id="A0A2W2EA63"/>
<evidence type="ECO:0000313" key="2">
    <source>
        <dbReference type="EMBL" id="PZG01754.1"/>
    </source>
</evidence>
<dbReference type="RefSeq" id="WP_111133166.1">
    <property type="nucleotide sequence ID" value="NZ_POUB01000021.1"/>
</dbReference>
<dbReference type="Proteomes" id="UP000248749">
    <property type="component" value="Unassembled WGS sequence"/>
</dbReference>
<dbReference type="OrthoDB" id="4451361at2"/>
<evidence type="ECO:0000313" key="3">
    <source>
        <dbReference type="Proteomes" id="UP000248749"/>
    </source>
</evidence>
<feature type="chain" id="PRO_5016179777" description="Surface-anchored protein" evidence="1">
    <location>
        <begin position="33"/>
        <end position="490"/>
    </location>
</feature>
<feature type="signal peptide" evidence="1">
    <location>
        <begin position="1"/>
        <end position="32"/>
    </location>
</feature>
<organism evidence="2 3">
    <name type="scientific">Micromonospora deserti</name>
    <dbReference type="NCBI Taxonomy" id="2070366"/>
    <lineage>
        <taxon>Bacteria</taxon>
        <taxon>Bacillati</taxon>
        <taxon>Actinomycetota</taxon>
        <taxon>Actinomycetes</taxon>
        <taxon>Micromonosporales</taxon>
        <taxon>Micromonosporaceae</taxon>
        <taxon>Micromonospora</taxon>
    </lineage>
</organism>
<comment type="caution">
    <text evidence="2">The sequence shown here is derived from an EMBL/GenBank/DDBJ whole genome shotgun (WGS) entry which is preliminary data.</text>
</comment>
<dbReference type="NCBIfam" id="TIGR03769">
    <property type="entry name" value="P_ac_wall_RPT"/>
    <property type="match status" value="1"/>
</dbReference>
<reference evidence="2 3" key="1">
    <citation type="submission" date="2018-01" db="EMBL/GenBank/DDBJ databases">
        <title>Draft genome sequence of Salinispora sp. 13K206.</title>
        <authorList>
            <person name="Sahin N."/>
            <person name="Saygin H."/>
            <person name="Ay H."/>
        </authorList>
    </citation>
    <scope>NUCLEOTIDE SEQUENCE [LARGE SCALE GENOMIC DNA]</scope>
    <source>
        <strain evidence="2 3">13K206</strain>
    </source>
</reference>
<sequence length="490" mass="50330">MKVATRPRGIAALIAGAVVAAGVVLAPATASAADRVVLSQGHTDAVDVHYANGELSLKVNDDTVTPAVSRDPADVTFQVLPQAATPVPDDPRFAFLGPAGSQVWLLPMTQDPQLLWPGWNTTKLASGVFSGNQVRLSLVGVTGPGDVSLFMQDVFGGPLVKFRGNDGLPDAIDVPVATHAHANWAFTARGSYTLTFQADATLTNGTQVSTGPVNYSFIVGELPGTGPGVTLAVTGMADEYQPGDTVTLHATQTPQTELARYRWFSRCPGAEEFAVIPGEAAASYSFTATRELNACEYVAKLYEDDHNVAAASEPVSLWVAFPPQEPRASQTITAAIDATAGALTISVNPDDRAVVLPPAQLTAAGDRWESLGELRPVTVTDTRADSPGWSASGQIPQDFTADGGASFSAGFLGWTPRVLSQGTGQGVVPGPEVAPYVVGVGGGLGGSAVLGSAPAGAGRGTARLGAGLRLSLPTETAAGTYTATLTLTAI</sequence>
<protein>
    <recommendedName>
        <fullName evidence="4">Surface-anchored protein</fullName>
    </recommendedName>
</protein>
<keyword evidence="3" id="KW-1185">Reference proteome</keyword>
<gene>
    <name evidence="2" type="ORF">C1I99_05805</name>
</gene>
<keyword evidence="1" id="KW-0732">Signal</keyword>